<dbReference type="Proteomes" id="UP000187412">
    <property type="component" value="Unassembled WGS sequence"/>
</dbReference>
<sequence>MRKFAYRALVMLILLVILTAVVYVQVNKFIFSHRVKAYLIEEKGYSDETISSVKGVWGIKAPPFFAVVSFSDEPEVEYTYFAHNEVMQFSHEISLKGRKSGIRESSLKHIEPYNPY</sequence>
<protein>
    <recommendedName>
        <fullName evidence="3">DUF3139 domain-containing protein</fullName>
    </recommendedName>
</protein>
<dbReference type="EMBL" id="MPTB01000001">
    <property type="protein sequence ID" value="OMD53579.1"/>
    <property type="molecule type" value="Genomic_DNA"/>
</dbReference>
<gene>
    <name evidence="1" type="ORF">BSK56_00055</name>
</gene>
<comment type="caution">
    <text evidence="1">The sequence shown here is derived from an EMBL/GenBank/DDBJ whole genome shotgun (WGS) entry which is preliminary data.</text>
</comment>
<name>A0ABX3HRH3_PAEBO</name>
<evidence type="ECO:0000313" key="2">
    <source>
        <dbReference type="Proteomes" id="UP000187412"/>
    </source>
</evidence>
<keyword evidence="2" id="KW-1185">Reference proteome</keyword>
<proteinExistence type="predicted"/>
<reference evidence="1 2" key="1">
    <citation type="submission" date="2016-10" db="EMBL/GenBank/DDBJ databases">
        <title>Paenibacillus species isolates.</title>
        <authorList>
            <person name="Beno S.M."/>
        </authorList>
    </citation>
    <scope>NUCLEOTIDE SEQUENCE [LARGE SCALE GENOMIC DNA]</scope>
    <source>
        <strain evidence="1 2">FSL H7-0744</strain>
    </source>
</reference>
<accession>A0ABX3HRH3</accession>
<organism evidence="1 2">
    <name type="scientific">Paenibacillus borealis</name>
    <dbReference type="NCBI Taxonomy" id="160799"/>
    <lineage>
        <taxon>Bacteria</taxon>
        <taxon>Bacillati</taxon>
        <taxon>Bacillota</taxon>
        <taxon>Bacilli</taxon>
        <taxon>Bacillales</taxon>
        <taxon>Paenibacillaceae</taxon>
        <taxon>Paenibacillus</taxon>
    </lineage>
</organism>
<dbReference type="InterPro" id="IPR021486">
    <property type="entry name" value="DUF3139"/>
</dbReference>
<evidence type="ECO:0008006" key="3">
    <source>
        <dbReference type="Google" id="ProtNLM"/>
    </source>
</evidence>
<dbReference type="RefSeq" id="WP_076108812.1">
    <property type="nucleotide sequence ID" value="NZ_MPTB01000001.1"/>
</dbReference>
<evidence type="ECO:0000313" key="1">
    <source>
        <dbReference type="EMBL" id="OMD53579.1"/>
    </source>
</evidence>
<dbReference type="Pfam" id="PF11337">
    <property type="entry name" value="DUF3139"/>
    <property type="match status" value="1"/>
</dbReference>